<dbReference type="EMBL" id="JAIWOZ010000005">
    <property type="protein sequence ID" value="KAH6605382.1"/>
    <property type="molecule type" value="Genomic_DNA"/>
</dbReference>
<keyword evidence="3" id="KW-1185">Reference proteome</keyword>
<organism evidence="2 3">
    <name type="scientific">Trichoderma cornu-damae</name>
    <dbReference type="NCBI Taxonomy" id="654480"/>
    <lineage>
        <taxon>Eukaryota</taxon>
        <taxon>Fungi</taxon>
        <taxon>Dikarya</taxon>
        <taxon>Ascomycota</taxon>
        <taxon>Pezizomycotina</taxon>
        <taxon>Sordariomycetes</taxon>
        <taxon>Hypocreomycetidae</taxon>
        <taxon>Hypocreales</taxon>
        <taxon>Hypocreaceae</taxon>
        <taxon>Trichoderma</taxon>
    </lineage>
</organism>
<accession>A0A9P8QN32</accession>
<feature type="transmembrane region" description="Helical" evidence="1">
    <location>
        <begin position="20"/>
        <end position="51"/>
    </location>
</feature>
<name>A0A9P8QN32_9HYPO</name>
<comment type="caution">
    <text evidence="2">The sequence shown here is derived from an EMBL/GenBank/DDBJ whole genome shotgun (WGS) entry which is preliminary data.</text>
</comment>
<evidence type="ECO:0000256" key="1">
    <source>
        <dbReference type="SAM" id="Phobius"/>
    </source>
</evidence>
<dbReference type="Proteomes" id="UP000827724">
    <property type="component" value="Unassembled WGS sequence"/>
</dbReference>
<evidence type="ECO:0000313" key="3">
    <source>
        <dbReference type="Proteomes" id="UP000827724"/>
    </source>
</evidence>
<gene>
    <name evidence="2" type="ORF">Trco_007089</name>
</gene>
<keyword evidence="1" id="KW-0812">Transmembrane</keyword>
<evidence type="ECO:0000313" key="2">
    <source>
        <dbReference type="EMBL" id="KAH6605382.1"/>
    </source>
</evidence>
<sequence>MAPASPSHLISVLEPMVAQIFVFSAALWSSLDFFLAILGSLVLILFSFFCLDYRVEHRGPVHL</sequence>
<keyword evidence="1" id="KW-0472">Membrane</keyword>
<keyword evidence="1" id="KW-1133">Transmembrane helix</keyword>
<dbReference type="AlphaFoldDB" id="A0A9P8QN32"/>
<protein>
    <submittedName>
        <fullName evidence="2">Uncharacterized protein</fullName>
    </submittedName>
</protein>
<reference evidence="2" key="1">
    <citation type="submission" date="2021-08" db="EMBL/GenBank/DDBJ databases">
        <title>Chromosome-Level Trichoderma cornu-damae using Hi-C Data.</title>
        <authorList>
            <person name="Kim C.S."/>
        </authorList>
    </citation>
    <scope>NUCLEOTIDE SEQUENCE</scope>
    <source>
        <strain evidence="2">KA19-0412C</strain>
    </source>
</reference>
<proteinExistence type="predicted"/>